<reference evidence="2 3" key="1">
    <citation type="submission" date="2020-07" db="EMBL/GenBank/DDBJ databases">
        <title>Sequencing the genomes of 1000 actinobacteria strains.</title>
        <authorList>
            <person name="Klenk H.-P."/>
        </authorList>
    </citation>
    <scope>NUCLEOTIDE SEQUENCE [LARGE SCALE GENOMIC DNA]</scope>
    <source>
        <strain evidence="2 3">DSM 21349</strain>
    </source>
</reference>
<dbReference type="AlphaFoldDB" id="A0A7W3PAH7"/>
<dbReference type="EMBL" id="JACGXA010000001">
    <property type="protein sequence ID" value="MBA8804613.1"/>
    <property type="molecule type" value="Genomic_DNA"/>
</dbReference>
<keyword evidence="1" id="KW-0812">Transmembrane</keyword>
<dbReference type="Proteomes" id="UP000580910">
    <property type="component" value="Unassembled WGS sequence"/>
</dbReference>
<accession>A0A7W3PAH7</accession>
<organism evidence="2 3">
    <name type="scientific">Nocardioides ginsengisegetis</name>
    <dbReference type="NCBI Taxonomy" id="661491"/>
    <lineage>
        <taxon>Bacteria</taxon>
        <taxon>Bacillati</taxon>
        <taxon>Actinomycetota</taxon>
        <taxon>Actinomycetes</taxon>
        <taxon>Propionibacteriales</taxon>
        <taxon>Nocardioidaceae</taxon>
        <taxon>Nocardioides</taxon>
    </lineage>
</organism>
<evidence type="ECO:0000313" key="3">
    <source>
        <dbReference type="Proteomes" id="UP000580910"/>
    </source>
</evidence>
<sequence length="70" mass="7467">MNGQTPEQIEAEIAQQREELAATVSELHARLDVKSRAGAALKDPKNRPVLAAGAAALIGAVGLVIWRRTH</sequence>
<gene>
    <name evidence="2" type="ORF">FB382_002904</name>
</gene>
<feature type="transmembrane region" description="Helical" evidence="1">
    <location>
        <begin position="49"/>
        <end position="66"/>
    </location>
</feature>
<keyword evidence="3" id="KW-1185">Reference proteome</keyword>
<dbReference type="RefSeq" id="WP_182540258.1">
    <property type="nucleotide sequence ID" value="NZ_JACGXA010000001.1"/>
</dbReference>
<dbReference type="Pfam" id="PF12277">
    <property type="entry name" value="DUF3618"/>
    <property type="match status" value="1"/>
</dbReference>
<evidence type="ECO:0000313" key="2">
    <source>
        <dbReference type="EMBL" id="MBA8804613.1"/>
    </source>
</evidence>
<comment type="caution">
    <text evidence="2">The sequence shown here is derived from an EMBL/GenBank/DDBJ whole genome shotgun (WGS) entry which is preliminary data.</text>
</comment>
<dbReference type="InterPro" id="IPR022062">
    <property type="entry name" value="DUF3618"/>
</dbReference>
<proteinExistence type="predicted"/>
<keyword evidence="1" id="KW-0472">Membrane</keyword>
<evidence type="ECO:0000256" key="1">
    <source>
        <dbReference type="SAM" id="Phobius"/>
    </source>
</evidence>
<protein>
    <submittedName>
        <fullName evidence="2">Uncharacterized protein YllA (UPF0747 family)</fullName>
    </submittedName>
</protein>
<keyword evidence="1" id="KW-1133">Transmembrane helix</keyword>
<name>A0A7W3PAH7_9ACTN</name>